<feature type="compositionally biased region" description="Low complexity" evidence="1">
    <location>
        <begin position="63"/>
        <end position="78"/>
    </location>
</feature>
<proteinExistence type="predicted"/>
<organism evidence="2 3">
    <name type="scientific">Alectoria fallacina</name>
    <dbReference type="NCBI Taxonomy" id="1903189"/>
    <lineage>
        <taxon>Eukaryota</taxon>
        <taxon>Fungi</taxon>
        <taxon>Dikarya</taxon>
        <taxon>Ascomycota</taxon>
        <taxon>Pezizomycotina</taxon>
        <taxon>Lecanoromycetes</taxon>
        <taxon>OSLEUM clade</taxon>
        <taxon>Lecanoromycetidae</taxon>
        <taxon>Lecanorales</taxon>
        <taxon>Lecanorineae</taxon>
        <taxon>Parmeliaceae</taxon>
        <taxon>Alectoria</taxon>
    </lineage>
</organism>
<protein>
    <submittedName>
        <fullName evidence="2">Uncharacterized protein</fullName>
    </submittedName>
</protein>
<evidence type="ECO:0000256" key="1">
    <source>
        <dbReference type="SAM" id="MobiDB-lite"/>
    </source>
</evidence>
<dbReference type="OrthoDB" id="4932428at2759"/>
<accession>A0A8H3FDL0</accession>
<comment type="caution">
    <text evidence="2">The sequence shown here is derived from an EMBL/GenBank/DDBJ whole genome shotgun (WGS) entry which is preliminary data.</text>
</comment>
<evidence type="ECO:0000313" key="2">
    <source>
        <dbReference type="EMBL" id="CAF9923307.1"/>
    </source>
</evidence>
<gene>
    <name evidence="2" type="ORF">ALECFALPRED_002354</name>
</gene>
<feature type="compositionally biased region" description="Polar residues" evidence="1">
    <location>
        <begin position="25"/>
        <end position="57"/>
    </location>
</feature>
<sequence>MDYQSSSRSQKKRSPTSSDTASSSRQAVPTTSVPSSLRYFTTAASSSTPYESPYTQNQDRRSQQPSDSSIRSTSRSTTLYPTLSGPSTTRAPHSKQSSSSSGGSLYDFPGPRGNRNITSGGTMSTQRAMSSNDREQLIRSLRTHRVNTLTELRRIEKLFASNDSADVTEAMTTAWAHYVNSNNLLSELRGMTKNYPFSSECLDEAKWQVIGDPTSTRSWNYCWLILTKIKNENLIRKHARLLAVKPTMWGGRTPSPSGVDKLSTACEQEWTRALNQMLRQWSSPPSK</sequence>
<name>A0A8H3FDL0_9LECA</name>
<dbReference type="Proteomes" id="UP000664203">
    <property type="component" value="Unassembled WGS sequence"/>
</dbReference>
<feature type="region of interest" description="Disordered" evidence="1">
    <location>
        <begin position="1"/>
        <end position="134"/>
    </location>
</feature>
<feature type="compositionally biased region" description="Low complexity" evidence="1">
    <location>
        <begin position="15"/>
        <end position="24"/>
    </location>
</feature>
<feature type="compositionally biased region" description="Polar residues" evidence="1">
    <location>
        <begin position="79"/>
        <end position="96"/>
    </location>
</feature>
<feature type="compositionally biased region" description="Polar residues" evidence="1">
    <location>
        <begin position="115"/>
        <end position="131"/>
    </location>
</feature>
<reference evidence="2" key="1">
    <citation type="submission" date="2021-03" db="EMBL/GenBank/DDBJ databases">
        <authorList>
            <person name="Tagirdzhanova G."/>
        </authorList>
    </citation>
    <scope>NUCLEOTIDE SEQUENCE</scope>
</reference>
<keyword evidence="3" id="KW-1185">Reference proteome</keyword>
<dbReference type="EMBL" id="CAJPDR010000167">
    <property type="protein sequence ID" value="CAF9923307.1"/>
    <property type="molecule type" value="Genomic_DNA"/>
</dbReference>
<dbReference type="AlphaFoldDB" id="A0A8H3FDL0"/>
<evidence type="ECO:0000313" key="3">
    <source>
        <dbReference type="Proteomes" id="UP000664203"/>
    </source>
</evidence>